<reference evidence="3" key="1">
    <citation type="journal article" date="2018" name="Nat. Microbiol.">
        <title>Leveraging single-cell genomics to expand the fungal tree of life.</title>
        <authorList>
            <person name="Ahrendt S.R."/>
            <person name="Quandt C.A."/>
            <person name="Ciobanu D."/>
            <person name="Clum A."/>
            <person name="Salamov A."/>
            <person name="Andreopoulos B."/>
            <person name="Cheng J.F."/>
            <person name="Woyke T."/>
            <person name="Pelin A."/>
            <person name="Henrissat B."/>
            <person name="Reynolds N.K."/>
            <person name="Benny G.L."/>
            <person name="Smith M.E."/>
            <person name="James T.Y."/>
            <person name="Grigoriev I.V."/>
        </authorList>
    </citation>
    <scope>NUCLEOTIDE SEQUENCE [LARGE SCALE GENOMIC DNA]</scope>
</reference>
<dbReference type="Proteomes" id="UP000269721">
    <property type="component" value="Unassembled WGS sequence"/>
</dbReference>
<name>A0A4P9VU80_9FUNG</name>
<gene>
    <name evidence="2" type="ORF">BDK51DRAFT_43408</name>
</gene>
<proteinExistence type="predicted"/>
<protein>
    <submittedName>
        <fullName evidence="2">Uncharacterized protein</fullName>
    </submittedName>
</protein>
<evidence type="ECO:0000313" key="2">
    <source>
        <dbReference type="EMBL" id="RKO83129.1"/>
    </source>
</evidence>
<dbReference type="EMBL" id="ML001622">
    <property type="protein sequence ID" value="RKO83129.1"/>
    <property type="molecule type" value="Genomic_DNA"/>
</dbReference>
<dbReference type="AlphaFoldDB" id="A0A4P9VU80"/>
<feature type="region of interest" description="Disordered" evidence="1">
    <location>
        <begin position="51"/>
        <end position="70"/>
    </location>
</feature>
<sequence>MGTRKSNGAREPDVPIDTLQQAVTDITAYGNGARGRISAIASYLDGLYDGEGEGGREGGGVEDGEAAGRQDPRAIISSEQGGWANDFGHRAERVATAHIRGAIAIDAGSCKRRVVRTLGTSVASVITPIATIQPPSPSTGRGRVSVLSPMIVWAGVPHATLGLAGALRGLRPESLHLHWSSASAADNEDERAAFIHGVLPSQ</sequence>
<organism evidence="2 3">
    <name type="scientific">Blyttiomyces helicus</name>
    <dbReference type="NCBI Taxonomy" id="388810"/>
    <lineage>
        <taxon>Eukaryota</taxon>
        <taxon>Fungi</taxon>
        <taxon>Fungi incertae sedis</taxon>
        <taxon>Chytridiomycota</taxon>
        <taxon>Chytridiomycota incertae sedis</taxon>
        <taxon>Chytridiomycetes</taxon>
        <taxon>Chytridiomycetes incertae sedis</taxon>
        <taxon>Blyttiomyces</taxon>
    </lineage>
</organism>
<accession>A0A4P9VU80</accession>
<keyword evidence="3" id="KW-1185">Reference proteome</keyword>
<evidence type="ECO:0000256" key="1">
    <source>
        <dbReference type="SAM" id="MobiDB-lite"/>
    </source>
</evidence>
<evidence type="ECO:0000313" key="3">
    <source>
        <dbReference type="Proteomes" id="UP000269721"/>
    </source>
</evidence>